<dbReference type="Pfam" id="PF15747">
    <property type="entry name" value="DUF4687"/>
    <property type="match status" value="1"/>
</dbReference>
<dbReference type="GeneTree" id="ENSGT00390000007962"/>
<keyword evidence="2" id="KW-1185">Reference proteome</keyword>
<dbReference type="PANTHER" id="PTHR16445:SF0">
    <property type="entry name" value="GENE 5617-RELATED"/>
    <property type="match status" value="1"/>
</dbReference>
<dbReference type="Proteomes" id="UP000233160">
    <property type="component" value="Unassembled WGS sequence"/>
</dbReference>
<dbReference type="AlphaFoldDB" id="A0A2K6F1U0"/>
<evidence type="ECO:0000313" key="2">
    <source>
        <dbReference type="Proteomes" id="UP000233160"/>
    </source>
</evidence>
<protein>
    <submittedName>
        <fullName evidence="1">Chromosome 11 open reading frame 71</fullName>
    </submittedName>
</protein>
<reference evidence="1" key="2">
    <citation type="submission" date="2025-09" db="UniProtKB">
        <authorList>
            <consortium name="Ensembl"/>
        </authorList>
    </citation>
    <scope>IDENTIFICATION</scope>
</reference>
<dbReference type="InterPro" id="IPR031487">
    <property type="entry name" value="DUF4687"/>
</dbReference>
<name>A0A2K6F1U0_PROCO</name>
<gene>
    <name evidence="1" type="primary">C11orf71</name>
</gene>
<proteinExistence type="predicted"/>
<evidence type="ECO:0000313" key="1">
    <source>
        <dbReference type="Ensembl" id="ENSPCOP00000007940.1"/>
    </source>
</evidence>
<organism evidence="1 2">
    <name type="scientific">Propithecus coquereli</name>
    <name type="common">Coquerel's sifaka</name>
    <name type="synonym">Propithecus verreauxi coquereli</name>
    <dbReference type="NCBI Taxonomy" id="379532"/>
    <lineage>
        <taxon>Eukaryota</taxon>
        <taxon>Metazoa</taxon>
        <taxon>Chordata</taxon>
        <taxon>Craniata</taxon>
        <taxon>Vertebrata</taxon>
        <taxon>Euteleostomi</taxon>
        <taxon>Mammalia</taxon>
        <taxon>Eutheria</taxon>
        <taxon>Euarchontoglires</taxon>
        <taxon>Primates</taxon>
        <taxon>Strepsirrhini</taxon>
        <taxon>Lemuriformes</taxon>
        <taxon>Indriidae</taxon>
        <taxon>Propithecus</taxon>
    </lineage>
</organism>
<reference evidence="1" key="1">
    <citation type="submission" date="2025-08" db="UniProtKB">
        <authorList>
            <consortium name="Ensembl"/>
        </authorList>
    </citation>
    <scope>IDENTIFICATION</scope>
</reference>
<dbReference type="OMA" id="LRWCSTC"/>
<sequence>MALSNVFLCAGDQKNRMAYRASHGDLIRSASALAMVSGDGFLVARPGAIHLGLREAVRQIVRTESRRLTGGGRSLTHSRNRSRQARFSPYPVPGLKLDLLRSVLQQRLIALGGLLTWPLKPFESTTLDLRWLSICSDSNIFEILVM</sequence>
<dbReference type="PANTHER" id="PTHR16445">
    <property type="entry name" value="SIMILAR TO HYPOTHETICAL PROTEIN FLJ20010"/>
    <property type="match status" value="1"/>
</dbReference>
<accession>A0A2K6F1U0</accession>
<dbReference type="STRING" id="379532.ENSPCOP00000007940"/>
<dbReference type="Ensembl" id="ENSPCOT00000018490.1">
    <property type="protein sequence ID" value="ENSPCOP00000007940.1"/>
    <property type="gene ID" value="ENSPCOG00000015231.1"/>
</dbReference>